<evidence type="ECO:0000259" key="2">
    <source>
        <dbReference type="PROSITE" id="PS50119"/>
    </source>
</evidence>
<protein>
    <recommendedName>
        <fullName evidence="2">B box-type domain-containing protein</fullName>
    </recommendedName>
</protein>
<proteinExistence type="predicted"/>
<keyword evidence="1" id="KW-0863">Zinc-finger</keyword>
<dbReference type="PROSITE" id="PS50119">
    <property type="entry name" value="ZF_BBOX"/>
    <property type="match status" value="1"/>
</dbReference>
<dbReference type="Proteomes" id="UP000507470">
    <property type="component" value="Unassembled WGS sequence"/>
</dbReference>
<evidence type="ECO:0000256" key="1">
    <source>
        <dbReference type="PROSITE-ProRule" id="PRU00024"/>
    </source>
</evidence>
<keyword evidence="1" id="KW-0862">Zinc</keyword>
<dbReference type="InterPro" id="IPR047153">
    <property type="entry name" value="TRIM45/56/19-like"/>
</dbReference>
<dbReference type="Gene3D" id="3.30.160.60">
    <property type="entry name" value="Classic Zinc Finger"/>
    <property type="match status" value="1"/>
</dbReference>
<dbReference type="InterPro" id="IPR000315">
    <property type="entry name" value="Znf_B-box"/>
</dbReference>
<dbReference type="EMBL" id="CACVKT020007419">
    <property type="protein sequence ID" value="CAC5407451.1"/>
    <property type="molecule type" value="Genomic_DNA"/>
</dbReference>
<name>A0A6J8DIU1_MYTCO</name>
<evidence type="ECO:0000313" key="3">
    <source>
        <dbReference type="EMBL" id="CAC5407451.1"/>
    </source>
</evidence>
<keyword evidence="4" id="KW-1185">Reference proteome</keyword>
<sequence>MFSISESLYFETNDLTSFICRGRKAFGSNMADDSMIKCGPCEYKNESKKASKWCTECEEGYCNECVKDHKLHKILRDHRVISVDDYFKIADLSKSYQRCNTHFENFEYFCPSQDKVLCFKCLSTIFTYRCENDIIAIKEAVNSSNIKDYVSNFEKQLDDLLKKVEQRIMCHEEIADYINDKVDRIICKIKEIRNKINKKLDKLEARAIDDLKRNIHVKPMKEKHQILKERFKEAREIKRNITLAKEYASDKNLFIFSHRGLEQIDEIKKAVNPIVRVEQPNDLLFVTSPELISVMNSKSFGEVRADYRPQVEYCTKDLKTGSRETGPMIKTVEKINDIQFECGRKKHLTITCCRILPDKRFIVAVLDNLRLTVHKEDGSLEKSIILERGSFFDITVIDIQRIAVSHGNRTIDVINLDDEEKKSRFDIDRHCEV</sequence>
<gene>
    <name evidence="3" type="ORF">MCOR_40928</name>
</gene>
<dbReference type="OrthoDB" id="6180209at2759"/>
<evidence type="ECO:0000313" key="4">
    <source>
        <dbReference type="Proteomes" id="UP000507470"/>
    </source>
</evidence>
<dbReference type="PANTHER" id="PTHR25462:SF296">
    <property type="entry name" value="MEIOTIC P26, ISOFORM F"/>
    <property type="match status" value="1"/>
</dbReference>
<accession>A0A6J8DIU1</accession>
<feature type="domain" description="B box-type" evidence="2">
    <location>
        <begin position="33"/>
        <end position="83"/>
    </location>
</feature>
<organism evidence="3 4">
    <name type="scientific">Mytilus coruscus</name>
    <name type="common">Sea mussel</name>
    <dbReference type="NCBI Taxonomy" id="42192"/>
    <lineage>
        <taxon>Eukaryota</taxon>
        <taxon>Metazoa</taxon>
        <taxon>Spiralia</taxon>
        <taxon>Lophotrochozoa</taxon>
        <taxon>Mollusca</taxon>
        <taxon>Bivalvia</taxon>
        <taxon>Autobranchia</taxon>
        <taxon>Pteriomorphia</taxon>
        <taxon>Mytilida</taxon>
        <taxon>Mytiloidea</taxon>
        <taxon>Mytilidae</taxon>
        <taxon>Mytilinae</taxon>
        <taxon>Mytilus</taxon>
    </lineage>
</organism>
<dbReference type="PANTHER" id="PTHR25462">
    <property type="entry name" value="BONUS, ISOFORM C-RELATED"/>
    <property type="match status" value="1"/>
</dbReference>
<dbReference type="SUPFAM" id="SSF57845">
    <property type="entry name" value="B-box zinc-binding domain"/>
    <property type="match status" value="1"/>
</dbReference>
<reference evidence="3 4" key="1">
    <citation type="submission" date="2020-06" db="EMBL/GenBank/DDBJ databases">
        <authorList>
            <person name="Li R."/>
            <person name="Bekaert M."/>
        </authorList>
    </citation>
    <scope>NUCLEOTIDE SEQUENCE [LARGE SCALE GENOMIC DNA]</scope>
    <source>
        <strain evidence="4">wild</strain>
    </source>
</reference>
<dbReference type="GO" id="GO:0008270">
    <property type="term" value="F:zinc ion binding"/>
    <property type="evidence" value="ECO:0007669"/>
    <property type="project" value="UniProtKB-KW"/>
</dbReference>
<keyword evidence="1" id="KW-0479">Metal-binding</keyword>
<dbReference type="AlphaFoldDB" id="A0A6J8DIU1"/>
<dbReference type="CDD" id="cd19757">
    <property type="entry name" value="Bbox1"/>
    <property type="match status" value="1"/>
</dbReference>